<comment type="caution">
    <text evidence="3">The sequence shown here is derived from an EMBL/GenBank/DDBJ whole genome shotgun (WGS) entry which is preliminary data.</text>
</comment>
<name>A0ABP1R951_9HEXA</name>
<dbReference type="Proteomes" id="UP001642540">
    <property type="component" value="Unassembled WGS sequence"/>
</dbReference>
<feature type="region of interest" description="Disordered" evidence="1">
    <location>
        <begin position="157"/>
        <end position="176"/>
    </location>
</feature>
<dbReference type="EMBL" id="CAXLJM020000065">
    <property type="protein sequence ID" value="CAL8121256.1"/>
    <property type="molecule type" value="Genomic_DNA"/>
</dbReference>
<keyword evidence="4" id="KW-1185">Reference proteome</keyword>
<protein>
    <submittedName>
        <fullName evidence="3">Uncharacterized protein</fullName>
    </submittedName>
</protein>
<evidence type="ECO:0000256" key="1">
    <source>
        <dbReference type="SAM" id="MobiDB-lite"/>
    </source>
</evidence>
<feature type="chain" id="PRO_5046378980" evidence="2">
    <location>
        <begin position="24"/>
        <end position="176"/>
    </location>
</feature>
<sequence>MEKFIKVFTLCLIVGINLNVTSARPTESTLEKPASPRHKETLEVGLANQETDTEGQISTTTTYDSDTTVYVNFADVTTNNPTEMSPTNLPASNTIERSASEETAISFPGPQEEMDPITSSIEAEDDPGVVSKKRSANTVKHYLLEREQNYHVQLNSRGKVQKHPTPTLPPWGDWTF</sequence>
<evidence type="ECO:0000256" key="2">
    <source>
        <dbReference type="SAM" id="SignalP"/>
    </source>
</evidence>
<feature type="region of interest" description="Disordered" evidence="1">
    <location>
        <begin position="24"/>
        <end position="60"/>
    </location>
</feature>
<feature type="compositionally biased region" description="Polar residues" evidence="1">
    <location>
        <begin position="48"/>
        <end position="57"/>
    </location>
</feature>
<accession>A0ABP1R951</accession>
<evidence type="ECO:0000313" key="4">
    <source>
        <dbReference type="Proteomes" id="UP001642540"/>
    </source>
</evidence>
<proteinExistence type="predicted"/>
<gene>
    <name evidence="3" type="ORF">ODALV1_LOCUS19295</name>
</gene>
<organism evidence="3 4">
    <name type="scientific">Orchesella dallaii</name>
    <dbReference type="NCBI Taxonomy" id="48710"/>
    <lineage>
        <taxon>Eukaryota</taxon>
        <taxon>Metazoa</taxon>
        <taxon>Ecdysozoa</taxon>
        <taxon>Arthropoda</taxon>
        <taxon>Hexapoda</taxon>
        <taxon>Collembola</taxon>
        <taxon>Entomobryomorpha</taxon>
        <taxon>Entomobryoidea</taxon>
        <taxon>Orchesellidae</taxon>
        <taxon>Orchesellinae</taxon>
        <taxon>Orchesella</taxon>
    </lineage>
</organism>
<keyword evidence="2" id="KW-0732">Signal</keyword>
<evidence type="ECO:0000313" key="3">
    <source>
        <dbReference type="EMBL" id="CAL8121256.1"/>
    </source>
</evidence>
<feature type="signal peptide" evidence="2">
    <location>
        <begin position="1"/>
        <end position="23"/>
    </location>
</feature>
<reference evidence="3 4" key="1">
    <citation type="submission" date="2024-08" db="EMBL/GenBank/DDBJ databases">
        <authorList>
            <person name="Cucini C."/>
            <person name="Frati F."/>
        </authorList>
    </citation>
    <scope>NUCLEOTIDE SEQUENCE [LARGE SCALE GENOMIC DNA]</scope>
</reference>